<dbReference type="GeneID" id="66117182"/>
<dbReference type="GO" id="GO:0005506">
    <property type="term" value="F:iron ion binding"/>
    <property type="evidence" value="ECO:0007669"/>
    <property type="project" value="InterPro"/>
</dbReference>
<evidence type="ECO:0000256" key="3">
    <source>
        <dbReference type="ARBA" id="ARBA00022989"/>
    </source>
</evidence>
<evidence type="ECO:0000256" key="4">
    <source>
        <dbReference type="ARBA" id="ARBA00023136"/>
    </source>
</evidence>
<dbReference type="GO" id="GO:0008610">
    <property type="term" value="P:lipid biosynthetic process"/>
    <property type="evidence" value="ECO:0007669"/>
    <property type="project" value="InterPro"/>
</dbReference>
<protein>
    <submittedName>
        <fullName evidence="6">C-4 sterol methyl oxidase</fullName>
    </submittedName>
</protein>
<accession>A0A9P7VCD0</accession>
<evidence type="ECO:0000256" key="1">
    <source>
        <dbReference type="ARBA" id="ARBA00004370"/>
    </source>
</evidence>
<keyword evidence="2" id="KW-0812">Transmembrane</keyword>
<organism evidence="6 7">
    <name type="scientific">Scheffersomyces spartinae</name>
    <dbReference type="NCBI Taxonomy" id="45513"/>
    <lineage>
        <taxon>Eukaryota</taxon>
        <taxon>Fungi</taxon>
        <taxon>Dikarya</taxon>
        <taxon>Ascomycota</taxon>
        <taxon>Saccharomycotina</taxon>
        <taxon>Pichiomycetes</taxon>
        <taxon>Debaryomycetaceae</taxon>
        <taxon>Scheffersomyces</taxon>
    </lineage>
</organism>
<dbReference type="GO" id="GO:0016020">
    <property type="term" value="C:membrane"/>
    <property type="evidence" value="ECO:0007669"/>
    <property type="project" value="UniProtKB-SubCell"/>
</dbReference>
<name>A0A9P7VCD0_9ASCO</name>
<comment type="caution">
    <text evidence="6">The sequence shown here is derived from an EMBL/GenBank/DDBJ whole genome shotgun (WGS) entry which is preliminary data.</text>
</comment>
<evidence type="ECO:0000313" key="7">
    <source>
        <dbReference type="Proteomes" id="UP000790833"/>
    </source>
</evidence>
<keyword evidence="3" id="KW-1133">Transmembrane helix</keyword>
<evidence type="ECO:0000256" key="2">
    <source>
        <dbReference type="ARBA" id="ARBA00022692"/>
    </source>
</evidence>
<keyword evidence="4" id="KW-0472">Membrane</keyword>
<dbReference type="PANTHER" id="PTHR11863">
    <property type="entry name" value="STEROL DESATURASE"/>
    <property type="match status" value="1"/>
</dbReference>
<gene>
    <name evidence="6" type="primary">ERG25_2</name>
    <name evidence="6" type="ORF">KQ657_003808</name>
</gene>
<dbReference type="Pfam" id="PF04116">
    <property type="entry name" value="FA_hydroxylase"/>
    <property type="match status" value="1"/>
</dbReference>
<dbReference type="InterPro" id="IPR006694">
    <property type="entry name" value="Fatty_acid_hydroxylase"/>
</dbReference>
<dbReference type="InterPro" id="IPR050307">
    <property type="entry name" value="Sterol_Desaturase_Related"/>
</dbReference>
<keyword evidence="7" id="KW-1185">Reference proteome</keyword>
<sequence>MNIFQLASSLHYLVEGFSPAAIALNSTAESFSTIYGTLKTISETDPTSAASALSLVERAWAAWYIWMNNDVLATGLLFFLTHELMYFGRCLPWYIIDHIPYFRKWKIQPNKIPLDKEQWECFKAVIKSHLLVEALPIWLFHPLCATLGISIDVPFPALKVMAAQIALFFVLEDNWHYWAHRLFHYGPFYKHIHKQHHKYAAPFGLAAEYAHPIEVMSLGFGTVGFPIIYAYCTKQYPQLNLPVLHLFTLTVWIVLRLFQAVDSHSGYEFPWSLHHFFPLWAGAEHHDDHHHFFIGNYASSFRYLDYLLGTESGIPANIVRERKMRQKAEAK</sequence>
<dbReference type="GO" id="GO:0016491">
    <property type="term" value="F:oxidoreductase activity"/>
    <property type="evidence" value="ECO:0007669"/>
    <property type="project" value="InterPro"/>
</dbReference>
<reference evidence="6" key="1">
    <citation type="submission" date="2021-03" db="EMBL/GenBank/DDBJ databases">
        <authorList>
            <person name="Palmer J.M."/>
        </authorList>
    </citation>
    <scope>NUCLEOTIDE SEQUENCE</scope>
    <source>
        <strain evidence="6">ARV_011</strain>
    </source>
</reference>
<dbReference type="AlphaFoldDB" id="A0A9P7VCD0"/>
<feature type="domain" description="Fatty acid hydroxylase" evidence="5">
    <location>
        <begin position="166"/>
        <end position="310"/>
    </location>
</feature>
<dbReference type="RefSeq" id="XP_043050829.1">
    <property type="nucleotide sequence ID" value="XM_043194505.1"/>
</dbReference>
<dbReference type="EMBL" id="JAHMUF010000004">
    <property type="protein sequence ID" value="KAG7195282.1"/>
    <property type="molecule type" value="Genomic_DNA"/>
</dbReference>
<proteinExistence type="predicted"/>
<evidence type="ECO:0000313" key="6">
    <source>
        <dbReference type="EMBL" id="KAG7195282.1"/>
    </source>
</evidence>
<evidence type="ECO:0000259" key="5">
    <source>
        <dbReference type="Pfam" id="PF04116"/>
    </source>
</evidence>
<dbReference type="Proteomes" id="UP000790833">
    <property type="component" value="Unassembled WGS sequence"/>
</dbReference>
<comment type="subcellular location">
    <subcellularLocation>
        <location evidence="1">Membrane</location>
    </subcellularLocation>
</comment>
<dbReference type="OrthoDB" id="1658724at2759"/>